<evidence type="ECO:0000259" key="6">
    <source>
        <dbReference type="Pfam" id="PF22692"/>
    </source>
</evidence>
<evidence type="ECO:0000313" key="7">
    <source>
        <dbReference type="EMBL" id="APZ90938.1"/>
    </source>
</evidence>
<dbReference type="InterPro" id="IPR020013">
    <property type="entry name" value="Flagellar_FlgE/F/G"/>
</dbReference>
<evidence type="ECO:0000256" key="2">
    <source>
        <dbReference type="ARBA" id="ARBA00009677"/>
    </source>
</evidence>
<evidence type="ECO:0000256" key="4">
    <source>
        <dbReference type="RuleBase" id="RU362116"/>
    </source>
</evidence>
<keyword evidence="3 4" id="KW-0975">Bacterial flagellum</keyword>
<organism evidence="7 8">
    <name type="scientific">Fuerstiella marisgermanici</name>
    <dbReference type="NCBI Taxonomy" id="1891926"/>
    <lineage>
        <taxon>Bacteria</taxon>
        <taxon>Pseudomonadati</taxon>
        <taxon>Planctomycetota</taxon>
        <taxon>Planctomycetia</taxon>
        <taxon>Planctomycetales</taxon>
        <taxon>Planctomycetaceae</taxon>
        <taxon>Fuerstiella</taxon>
    </lineage>
</organism>
<evidence type="ECO:0000313" key="8">
    <source>
        <dbReference type="Proteomes" id="UP000187735"/>
    </source>
</evidence>
<sequence length="328" mass="34724">MNATAMPATRLARLQSPCRNAQTTHGSRPSLVAAAFFLPGQPARSDWVITCNTPIAAIFQTLSTPSNSEELVQTAGGLVMISGLYSAATGMDAAATRHETSAENLAHAHQPGFRRRVLHQTTFGTVLEAQRNGQATVMERPERAADGLQTRKIAIDFTHGPLKASGRSLDVAIESDGFFVVDGPDGPMYTRNGSFQAHPDGQLVTIDGLTVSGGNAPIRIPPNTSAEAISISRDGRLSANGVEFGQLQFVEVSNPEQLIATGASLFKAGPNADVQEAEGSVLQGFAESANVAQMDELVNILVASRQYEMSQKALKTIDDAVGRRINGN</sequence>
<gene>
    <name evidence="7" type="primary">flgG_2</name>
    <name evidence="7" type="ORF">Fuma_00522</name>
</gene>
<dbReference type="InterPro" id="IPR037925">
    <property type="entry name" value="FlgE/F/G-like"/>
</dbReference>
<dbReference type="EMBL" id="CP017641">
    <property type="protein sequence ID" value="APZ90938.1"/>
    <property type="molecule type" value="Genomic_DNA"/>
</dbReference>
<dbReference type="STRING" id="1891926.Fuma_00522"/>
<dbReference type="GO" id="GO:0071978">
    <property type="term" value="P:bacterial-type flagellum-dependent swarming motility"/>
    <property type="evidence" value="ECO:0007669"/>
    <property type="project" value="TreeGrafter"/>
</dbReference>
<dbReference type="Pfam" id="PF06429">
    <property type="entry name" value="Flg_bbr_C"/>
    <property type="match status" value="1"/>
</dbReference>
<accession>A0A1P8WA63</accession>
<dbReference type="InterPro" id="IPR010930">
    <property type="entry name" value="Flg_bb/hook_C_dom"/>
</dbReference>
<keyword evidence="8" id="KW-1185">Reference proteome</keyword>
<dbReference type="KEGG" id="fmr:Fuma_00522"/>
<evidence type="ECO:0000256" key="3">
    <source>
        <dbReference type="ARBA" id="ARBA00023143"/>
    </source>
</evidence>
<dbReference type="Pfam" id="PF22692">
    <property type="entry name" value="LlgE_F_G_D1"/>
    <property type="match status" value="1"/>
</dbReference>
<evidence type="ECO:0000256" key="1">
    <source>
        <dbReference type="ARBA" id="ARBA00004117"/>
    </source>
</evidence>
<protein>
    <submittedName>
        <fullName evidence="7">Distal rod protein</fullName>
    </submittedName>
</protein>
<comment type="similarity">
    <text evidence="2 4">Belongs to the flagella basal body rod proteins family.</text>
</comment>
<reference evidence="7 8" key="1">
    <citation type="journal article" date="2016" name="Front. Microbiol.">
        <title>Fuerstia marisgermanicae gen. nov., sp. nov., an Unusual Member of the Phylum Planctomycetes from the German Wadden Sea.</title>
        <authorList>
            <person name="Kohn T."/>
            <person name="Heuer A."/>
            <person name="Jogler M."/>
            <person name="Vollmers J."/>
            <person name="Boedeker C."/>
            <person name="Bunk B."/>
            <person name="Rast P."/>
            <person name="Borchert D."/>
            <person name="Glockner I."/>
            <person name="Freese H.M."/>
            <person name="Klenk H.P."/>
            <person name="Overmann J."/>
            <person name="Kaster A.K."/>
            <person name="Rohde M."/>
            <person name="Wiegand S."/>
            <person name="Jogler C."/>
        </authorList>
    </citation>
    <scope>NUCLEOTIDE SEQUENCE [LARGE SCALE GENOMIC DNA]</scope>
    <source>
        <strain evidence="7 8">NH11</strain>
    </source>
</reference>
<dbReference type="PANTHER" id="PTHR30435:SF19">
    <property type="entry name" value="FLAGELLAR BASAL-BODY ROD PROTEIN FLGG"/>
    <property type="match status" value="1"/>
</dbReference>
<feature type="domain" description="Flagellar hook protein FlgE/F/G-like D1" evidence="6">
    <location>
        <begin position="172"/>
        <end position="239"/>
    </location>
</feature>
<dbReference type="InterPro" id="IPR053967">
    <property type="entry name" value="LlgE_F_G-like_D1"/>
</dbReference>
<dbReference type="SUPFAM" id="SSF117143">
    <property type="entry name" value="Flagellar hook protein flgE"/>
    <property type="match status" value="1"/>
</dbReference>
<dbReference type="AlphaFoldDB" id="A0A1P8WA63"/>
<comment type="subcellular location">
    <subcellularLocation>
        <location evidence="1 4">Bacterial flagellum basal body</location>
    </subcellularLocation>
</comment>
<evidence type="ECO:0000259" key="5">
    <source>
        <dbReference type="Pfam" id="PF06429"/>
    </source>
</evidence>
<proteinExistence type="inferred from homology"/>
<name>A0A1P8WA63_9PLAN</name>
<dbReference type="NCBIfam" id="TIGR03506">
    <property type="entry name" value="FlgEFG_subfam"/>
    <property type="match status" value="1"/>
</dbReference>
<dbReference type="GO" id="GO:0009425">
    <property type="term" value="C:bacterial-type flagellum basal body"/>
    <property type="evidence" value="ECO:0007669"/>
    <property type="project" value="UniProtKB-SubCell"/>
</dbReference>
<feature type="domain" description="Flagellar basal-body/hook protein C-terminal" evidence="5">
    <location>
        <begin position="283"/>
        <end position="319"/>
    </location>
</feature>
<dbReference type="PANTHER" id="PTHR30435">
    <property type="entry name" value="FLAGELLAR PROTEIN"/>
    <property type="match status" value="1"/>
</dbReference>
<dbReference type="Proteomes" id="UP000187735">
    <property type="component" value="Chromosome"/>
</dbReference>